<keyword evidence="2" id="KW-0812">Transmembrane</keyword>
<sequence length="721" mass="81270">MKILVTGGYGFIGSHLAERFYKEGHSVVILDNLSNGDKERVTFKHKSILADCSDEACDAYYKSHRFDMVIHCAAQTSVPVSIQSPTKDTESNVVGLVNMLELSRKYRVKKFVFFSSAAVYGEPTSLPIKETAPLNPSTPYGINKMLGETYCEKWNQLHGLDALVFRLSNVYGPHQESSNESGVISRFVTSSLTNEPITIYGDGEQTRDFIYVGDVVEAVYRSVISNLSGTYNISTNHQTSVRTVMEHVSAIQPFVSLNTAPAVKGDIRDSLLDNTKLKKEIDWAPKYSLKEGLDLTWHKEYESRSEEKKQSTKTSEVVAKIGKSNRFSMRLIENGVLFAIFLALAVLVPTNLVPVDMWLVYILFAGLLFGKYQAMIASVLAVSVIAFTQVQNGRGFTSLIADNSLLVTFSLYLIIGFMVGYIVDRRKIELAYAEEEKVIAEGKLDFMTGIYEDTREIKDELQTQILYAEDSIGKVYQAVKDLDYLEPEDVFSNAIDTLEKLLHHNRFAIYQVSQDGMYLRLMARSTSNVFTLPHNLQTVNTLFGKVIRDQTVTFNKDLQSDTPTFAAPIEVGGKVIGVVAAYDIPFERLSLYYKNTIEITLRLISSALIRAYQHIEEVQAERYVEDTHVLKPFYYEKIIGTKEKARQSHQLPYVRLELPDTVSTAQLKLIEPLLRSNDYLGQRDNGRYECLLSNTTVDQAEIVQKRLRHFNIDSSPVLVGG</sequence>
<reference evidence="4 5" key="1">
    <citation type="submission" date="2017-07" db="EMBL/GenBank/DDBJ databases">
        <title>Tetzosporium hominis gen.nov. sp.nov.</title>
        <authorList>
            <person name="Tetz G."/>
            <person name="Tetz V."/>
        </authorList>
    </citation>
    <scope>NUCLEOTIDE SEQUENCE [LARGE SCALE GENOMIC DNA]</scope>
    <source>
        <strain evidence="4 5">VT-49</strain>
    </source>
</reference>
<name>A0A264W218_9BACL</name>
<dbReference type="AlphaFoldDB" id="A0A264W218"/>
<proteinExistence type="inferred from homology"/>
<feature type="domain" description="NAD-dependent epimerase/dehydratase" evidence="3">
    <location>
        <begin position="3"/>
        <end position="225"/>
    </location>
</feature>
<feature type="transmembrane region" description="Helical" evidence="2">
    <location>
        <begin position="331"/>
        <end position="352"/>
    </location>
</feature>
<dbReference type="EMBL" id="NOKQ01000220">
    <property type="protein sequence ID" value="OZS77611.1"/>
    <property type="molecule type" value="Genomic_DNA"/>
</dbReference>
<dbReference type="Pfam" id="PF01370">
    <property type="entry name" value="Epimerase"/>
    <property type="match status" value="1"/>
</dbReference>
<keyword evidence="5" id="KW-1185">Reference proteome</keyword>
<comment type="similarity">
    <text evidence="1">Belongs to the NAD(P)-dependent epimerase/dehydratase family.</text>
</comment>
<gene>
    <name evidence="4" type="ORF">CF394_10405</name>
</gene>
<evidence type="ECO:0000259" key="3">
    <source>
        <dbReference type="Pfam" id="PF01370"/>
    </source>
</evidence>
<evidence type="ECO:0000256" key="1">
    <source>
        <dbReference type="ARBA" id="ARBA00007637"/>
    </source>
</evidence>
<dbReference type="InterPro" id="IPR036291">
    <property type="entry name" value="NAD(P)-bd_dom_sf"/>
</dbReference>
<keyword evidence="2" id="KW-1133">Transmembrane helix</keyword>
<accession>A0A264W218</accession>
<dbReference type="Gene3D" id="3.40.50.720">
    <property type="entry name" value="NAD(P)-binding Rossmann-like Domain"/>
    <property type="match status" value="1"/>
</dbReference>
<protein>
    <recommendedName>
        <fullName evidence="3">NAD-dependent epimerase/dehydratase domain-containing protein</fullName>
    </recommendedName>
</protein>
<dbReference type="Gene3D" id="3.90.25.10">
    <property type="entry name" value="UDP-galactose 4-epimerase, domain 1"/>
    <property type="match status" value="1"/>
</dbReference>
<dbReference type="Proteomes" id="UP000217065">
    <property type="component" value="Unassembled WGS sequence"/>
</dbReference>
<evidence type="ECO:0000256" key="2">
    <source>
        <dbReference type="SAM" id="Phobius"/>
    </source>
</evidence>
<feature type="transmembrane region" description="Helical" evidence="2">
    <location>
        <begin position="399"/>
        <end position="423"/>
    </location>
</feature>
<evidence type="ECO:0000313" key="4">
    <source>
        <dbReference type="EMBL" id="OZS77611.1"/>
    </source>
</evidence>
<feature type="transmembrane region" description="Helical" evidence="2">
    <location>
        <begin position="358"/>
        <end position="387"/>
    </location>
</feature>
<organism evidence="4 5">
    <name type="scientific">Tetzosporium hominis</name>
    <dbReference type="NCBI Taxonomy" id="2020506"/>
    <lineage>
        <taxon>Bacteria</taxon>
        <taxon>Bacillati</taxon>
        <taxon>Bacillota</taxon>
        <taxon>Bacilli</taxon>
        <taxon>Bacillales</taxon>
        <taxon>Caryophanaceae</taxon>
        <taxon>Tetzosporium</taxon>
    </lineage>
</organism>
<dbReference type="SUPFAM" id="SSF55781">
    <property type="entry name" value="GAF domain-like"/>
    <property type="match status" value="1"/>
</dbReference>
<dbReference type="RefSeq" id="WP_094943491.1">
    <property type="nucleotide sequence ID" value="NZ_NOKQ01000220.1"/>
</dbReference>
<comment type="caution">
    <text evidence="4">The sequence shown here is derived from an EMBL/GenBank/DDBJ whole genome shotgun (WGS) entry which is preliminary data.</text>
</comment>
<dbReference type="InterPro" id="IPR001509">
    <property type="entry name" value="Epimerase_deHydtase"/>
</dbReference>
<dbReference type="InterPro" id="IPR029016">
    <property type="entry name" value="GAF-like_dom_sf"/>
</dbReference>
<dbReference type="SUPFAM" id="SSF51735">
    <property type="entry name" value="NAD(P)-binding Rossmann-fold domains"/>
    <property type="match status" value="1"/>
</dbReference>
<evidence type="ECO:0000313" key="5">
    <source>
        <dbReference type="Proteomes" id="UP000217065"/>
    </source>
</evidence>
<dbReference type="OrthoDB" id="9771073at2"/>
<keyword evidence="2" id="KW-0472">Membrane</keyword>
<dbReference type="Gene3D" id="3.30.450.40">
    <property type="match status" value="1"/>
</dbReference>
<dbReference type="PANTHER" id="PTHR43000">
    <property type="entry name" value="DTDP-D-GLUCOSE 4,6-DEHYDRATASE-RELATED"/>
    <property type="match status" value="1"/>
</dbReference>